<organism evidence="1 2">
    <name type="scientific">Lipomyces kononenkoae</name>
    <name type="common">Yeast</name>
    <dbReference type="NCBI Taxonomy" id="34357"/>
    <lineage>
        <taxon>Eukaryota</taxon>
        <taxon>Fungi</taxon>
        <taxon>Dikarya</taxon>
        <taxon>Ascomycota</taxon>
        <taxon>Saccharomycotina</taxon>
        <taxon>Lipomycetes</taxon>
        <taxon>Lipomycetales</taxon>
        <taxon>Lipomycetaceae</taxon>
        <taxon>Lipomyces</taxon>
    </lineage>
</organism>
<evidence type="ECO:0000313" key="2">
    <source>
        <dbReference type="Proteomes" id="UP001433508"/>
    </source>
</evidence>
<proteinExistence type="predicted"/>
<accession>A0ACC3SU84</accession>
<sequence>MPSEPSPNVCHAEACAIQDCLRRANYNERRCRSAIDALYACCKKMYDEDGDARAIACPQPDLLKLKLDQRTREEVDAELRRTRMA</sequence>
<dbReference type="EMBL" id="MU971425">
    <property type="protein sequence ID" value="KAK9235213.1"/>
    <property type="molecule type" value="Genomic_DNA"/>
</dbReference>
<comment type="caution">
    <text evidence="1">The sequence shown here is derived from an EMBL/GenBank/DDBJ whole genome shotgun (WGS) entry which is preliminary data.</text>
</comment>
<evidence type="ECO:0000313" key="1">
    <source>
        <dbReference type="EMBL" id="KAK9235213.1"/>
    </source>
</evidence>
<dbReference type="Proteomes" id="UP001433508">
    <property type="component" value="Unassembled WGS sequence"/>
</dbReference>
<name>A0ACC3SU84_LIPKO</name>
<keyword evidence="2" id="KW-1185">Reference proteome</keyword>
<protein>
    <submittedName>
        <fullName evidence="1">Uncharacterized protein</fullName>
    </submittedName>
</protein>
<reference evidence="2" key="1">
    <citation type="journal article" date="2024" name="Front. Bioeng. Biotechnol.">
        <title>Genome-scale model development and genomic sequencing of the oleaginous clade Lipomyces.</title>
        <authorList>
            <person name="Czajka J.J."/>
            <person name="Han Y."/>
            <person name="Kim J."/>
            <person name="Mondo S.J."/>
            <person name="Hofstad B.A."/>
            <person name="Robles A."/>
            <person name="Haridas S."/>
            <person name="Riley R."/>
            <person name="LaButti K."/>
            <person name="Pangilinan J."/>
            <person name="Andreopoulos W."/>
            <person name="Lipzen A."/>
            <person name="Yan J."/>
            <person name="Wang M."/>
            <person name="Ng V."/>
            <person name="Grigoriev I.V."/>
            <person name="Spatafora J.W."/>
            <person name="Magnuson J.K."/>
            <person name="Baker S.E."/>
            <person name="Pomraning K.R."/>
        </authorList>
    </citation>
    <scope>NUCLEOTIDE SEQUENCE [LARGE SCALE GENOMIC DNA]</scope>
    <source>
        <strain evidence="2">CBS 7786</strain>
    </source>
</reference>
<gene>
    <name evidence="1" type="ORF">V1525DRAFT_410587</name>
</gene>